<evidence type="ECO:0000256" key="4">
    <source>
        <dbReference type="ARBA" id="ARBA00023098"/>
    </source>
</evidence>
<accession>A0A1J5RAE6</accession>
<keyword evidence="4" id="KW-0443">Lipid metabolism</keyword>
<dbReference type="SUPFAM" id="SSF55729">
    <property type="entry name" value="Acyl-CoA N-acyltransferases (Nat)"/>
    <property type="match status" value="1"/>
</dbReference>
<dbReference type="InterPro" id="IPR052351">
    <property type="entry name" value="Ornithine_N-alpha-AT"/>
</dbReference>
<name>A0A1J5RAE6_9ZZZZ</name>
<evidence type="ECO:0000256" key="1">
    <source>
        <dbReference type="ARBA" id="ARBA00005189"/>
    </source>
</evidence>
<dbReference type="InterPro" id="IPR016181">
    <property type="entry name" value="Acyl_CoA_acyltransferase"/>
</dbReference>
<evidence type="ECO:0000256" key="3">
    <source>
        <dbReference type="ARBA" id="ARBA00022679"/>
    </source>
</evidence>
<keyword evidence="2" id="KW-0444">Lipid biosynthesis</keyword>
<dbReference type="Pfam" id="PF13444">
    <property type="entry name" value="Acetyltransf_5"/>
    <property type="match status" value="1"/>
</dbReference>
<dbReference type="PANTHER" id="PTHR37323:SF1">
    <property type="entry name" value="L-ORNITHINE N(ALPHA)-ACYLTRANSFERASE"/>
    <property type="match status" value="1"/>
</dbReference>
<dbReference type="AlphaFoldDB" id="A0A1J5RAE6"/>
<evidence type="ECO:0000313" key="6">
    <source>
        <dbReference type="EMBL" id="OIQ93040.1"/>
    </source>
</evidence>
<dbReference type="EMBL" id="MLJW01000216">
    <property type="protein sequence ID" value="OIQ93040.1"/>
    <property type="molecule type" value="Genomic_DNA"/>
</dbReference>
<comment type="caution">
    <text evidence="6">The sequence shown here is derived from an EMBL/GenBank/DDBJ whole genome shotgun (WGS) entry which is preliminary data.</text>
</comment>
<dbReference type="GO" id="GO:0006629">
    <property type="term" value="P:lipid metabolic process"/>
    <property type="evidence" value="ECO:0007669"/>
    <property type="project" value="UniProtKB-KW"/>
</dbReference>
<dbReference type="GO" id="GO:0016746">
    <property type="term" value="F:acyltransferase activity"/>
    <property type="evidence" value="ECO:0007669"/>
    <property type="project" value="UniProtKB-KW"/>
</dbReference>
<evidence type="ECO:0008006" key="7">
    <source>
        <dbReference type="Google" id="ProtNLM"/>
    </source>
</evidence>
<dbReference type="Gene3D" id="3.40.630.30">
    <property type="match status" value="1"/>
</dbReference>
<organism evidence="6">
    <name type="scientific">mine drainage metagenome</name>
    <dbReference type="NCBI Taxonomy" id="410659"/>
    <lineage>
        <taxon>unclassified sequences</taxon>
        <taxon>metagenomes</taxon>
        <taxon>ecological metagenomes</taxon>
    </lineage>
</organism>
<dbReference type="PANTHER" id="PTHR37323">
    <property type="entry name" value="GCN5-RELATED N-ACETYLTRANSFERASE"/>
    <property type="match status" value="1"/>
</dbReference>
<evidence type="ECO:0000256" key="2">
    <source>
        <dbReference type="ARBA" id="ARBA00022516"/>
    </source>
</evidence>
<comment type="pathway">
    <text evidence="1">Lipid metabolism.</text>
</comment>
<evidence type="ECO:0000256" key="5">
    <source>
        <dbReference type="ARBA" id="ARBA00023315"/>
    </source>
</evidence>
<gene>
    <name evidence="6" type="ORF">GALL_250160</name>
</gene>
<keyword evidence="3" id="KW-0808">Transferase</keyword>
<reference evidence="6" key="1">
    <citation type="submission" date="2016-10" db="EMBL/GenBank/DDBJ databases">
        <title>Sequence of Gallionella enrichment culture.</title>
        <authorList>
            <person name="Poehlein A."/>
            <person name="Muehling M."/>
            <person name="Daniel R."/>
        </authorList>
    </citation>
    <scope>NUCLEOTIDE SEQUENCE</scope>
</reference>
<protein>
    <recommendedName>
        <fullName evidence="7">GNAT family N-acetyltransferase</fullName>
    </recommendedName>
</protein>
<keyword evidence="5" id="KW-0012">Acyltransferase</keyword>
<sequence length="252" mass="28333">MLDLIKQEHREAQGRLTFSLARTVAEVAEAQRVRYKVFAEEMGAKLPSAALGLDIDRFDEFCDHLLVRDHGNDKVVGTYRILPPEQAVNAGGYYSETEFDLSRLMHLRDRMVEVGRSCVHPDYRDGSTITQLWSGLADYIGKHGHEYLIGCASISMGDGGHYAASVYNKVHKLHGAPAEYHVFPHCRLPLESLNQNLEVTIPPLIKGYLRLGAYIAGEPAWDPDFNCADLFILMPVSRMNARYAKHFMKKAA</sequence>
<proteinExistence type="predicted"/>